<dbReference type="CDD" id="cd08276">
    <property type="entry name" value="MDR7"/>
    <property type="match status" value="1"/>
</dbReference>
<dbReference type="SUPFAM" id="SSF50129">
    <property type="entry name" value="GroES-like"/>
    <property type="match status" value="1"/>
</dbReference>
<dbReference type="PANTHER" id="PTHR45033">
    <property type="match status" value="1"/>
</dbReference>
<dbReference type="InterPro" id="IPR013154">
    <property type="entry name" value="ADH-like_N"/>
</dbReference>
<dbReference type="InterPro" id="IPR011032">
    <property type="entry name" value="GroES-like_sf"/>
</dbReference>
<dbReference type="GO" id="GO:0016491">
    <property type="term" value="F:oxidoreductase activity"/>
    <property type="evidence" value="ECO:0007669"/>
    <property type="project" value="InterPro"/>
</dbReference>
<proteinExistence type="predicted"/>
<dbReference type="PATRIC" id="fig|158500.4.peg.3390"/>
<name>A0A031JUJ2_9SPHN</name>
<geneLocation type="plasmid" evidence="2 5">
    <name>pSA1</name>
</geneLocation>
<dbReference type="Proteomes" id="UP000094626">
    <property type="component" value="Plasmid pSA1"/>
</dbReference>
<evidence type="ECO:0000313" key="5">
    <source>
        <dbReference type="Proteomes" id="UP000094626"/>
    </source>
</evidence>
<dbReference type="Gene3D" id="3.40.50.720">
    <property type="entry name" value="NAD(P)-binding Rossmann-like Domain"/>
    <property type="match status" value="1"/>
</dbReference>
<dbReference type="SMART" id="SM00829">
    <property type="entry name" value="PKS_ER"/>
    <property type="match status" value="1"/>
</dbReference>
<dbReference type="EMBL" id="JFYZ01000016">
    <property type="protein sequence ID" value="EZP80559.1"/>
    <property type="molecule type" value="Genomic_DNA"/>
</dbReference>
<dbReference type="eggNOG" id="COG0604">
    <property type="taxonomic scope" value="Bacteria"/>
</dbReference>
<dbReference type="EMBL" id="CP017076">
    <property type="protein sequence ID" value="AOR79497.1"/>
    <property type="molecule type" value="Genomic_DNA"/>
</dbReference>
<dbReference type="InterPro" id="IPR052711">
    <property type="entry name" value="Zinc_ADH-like"/>
</dbReference>
<dbReference type="OrthoDB" id="9790818at2"/>
<dbReference type="KEGG" id="nre:BES08_22045"/>
<dbReference type="Proteomes" id="UP000024329">
    <property type="component" value="Unassembled WGS sequence"/>
</dbReference>
<organism evidence="3 4">
    <name type="scientific">Novosphingobium resinovorum</name>
    <dbReference type="NCBI Taxonomy" id="158500"/>
    <lineage>
        <taxon>Bacteria</taxon>
        <taxon>Pseudomonadati</taxon>
        <taxon>Pseudomonadota</taxon>
        <taxon>Alphaproteobacteria</taxon>
        <taxon>Sphingomonadales</taxon>
        <taxon>Sphingomonadaceae</taxon>
        <taxon>Novosphingobium</taxon>
    </lineage>
</organism>
<dbReference type="Pfam" id="PF00107">
    <property type="entry name" value="ADH_zinc_N"/>
    <property type="match status" value="1"/>
</dbReference>
<reference evidence="3 4" key="1">
    <citation type="submission" date="2014-03" db="EMBL/GenBank/DDBJ databases">
        <title>Whole genome sequence of Novosphingobium resinovorum KF1.</title>
        <authorList>
            <person name="Gan H.M."/>
            <person name="Gan H.Y."/>
            <person name="Chew T.H."/>
            <person name="Savka M.A."/>
        </authorList>
    </citation>
    <scope>NUCLEOTIDE SEQUENCE [LARGE SCALE GENOMIC DNA]</scope>
    <source>
        <strain evidence="3 4">KF1</strain>
    </source>
</reference>
<dbReference type="Pfam" id="PF08240">
    <property type="entry name" value="ADH_N"/>
    <property type="match status" value="1"/>
</dbReference>
<sequence>MKAYTIGSQQGIASLTAVTRDVPQPGPGQVLVKVRAVSLNHRDLLIVSSKYGAPRPEDRVPVSDGVGEVAVLGEGVSGIDVGQRVTAPHFVSWTDGPFSPAYFGHDLGVTHDGWLAEYVLVPAHALVKVPDSLTDRQVAALSGAALTAWNAIVEVGKVKAGDSVLALGTGGVSIMALQIARMCGARVAITSSSDEKLEQARALGADVTVNYRSDAEWEKTIFAALGNGADIVVETGGLATLRQSIAAAAPNGRIAIIGALGGTVSDPLPNFGTIIGKNLAIHGIAAGGRAMLQRLVNAIAINGMEPVVNKVFGFDEAADAYAYLHSGDHFGKVMIHVA</sequence>
<dbReference type="InterPro" id="IPR020843">
    <property type="entry name" value="ER"/>
</dbReference>
<dbReference type="AlphaFoldDB" id="A0A031JUJ2"/>
<evidence type="ECO:0000313" key="3">
    <source>
        <dbReference type="EMBL" id="EZP80559.1"/>
    </source>
</evidence>
<dbReference type="InterPro" id="IPR036291">
    <property type="entry name" value="NAD(P)-bd_dom_sf"/>
</dbReference>
<protein>
    <submittedName>
        <fullName evidence="2">Alcohol dehydrogenase</fullName>
    </submittedName>
    <submittedName>
        <fullName evidence="3">Zn-dependent oxidoreductase, NADPH:quinone reductase</fullName>
    </submittedName>
</protein>
<gene>
    <name evidence="2" type="ORF">BES08_22045</name>
    <name evidence="3" type="ORF">BV97_03326</name>
</gene>
<evidence type="ECO:0000259" key="1">
    <source>
        <dbReference type="SMART" id="SM00829"/>
    </source>
</evidence>
<reference evidence="2" key="2">
    <citation type="submission" date="2016-08" db="EMBL/GenBank/DDBJ databases">
        <authorList>
            <person name="Seilhamer J.J."/>
        </authorList>
    </citation>
    <scope>NUCLEOTIDE SEQUENCE [LARGE SCALE GENOMIC DNA]</scope>
    <source>
        <strain evidence="2">SA1</strain>
        <plasmid evidence="2">pSA1</plasmid>
    </source>
</reference>
<evidence type="ECO:0000313" key="4">
    <source>
        <dbReference type="Proteomes" id="UP000024329"/>
    </source>
</evidence>
<dbReference type="PANTHER" id="PTHR45033:SF2">
    <property type="entry name" value="ZINC-TYPE ALCOHOL DEHYDROGENASE-LIKE PROTEIN C1773.06C"/>
    <property type="match status" value="1"/>
</dbReference>
<dbReference type="SUPFAM" id="SSF51735">
    <property type="entry name" value="NAD(P)-binding Rossmann-fold domains"/>
    <property type="match status" value="1"/>
</dbReference>
<reference evidence="5" key="3">
    <citation type="journal article" date="2017" name="J. Biotechnol.">
        <title>Complete genome sequence of Novosphingobium resinovorum SA1, a versatile xenobiotic-degrading bacterium capable of utilizing sulfanilic acid.</title>
        <authorList>
            <person name="Hegedus B."/>
            <person name="Kos P.B."/>
            <person name="Balint B."/>
            <person name="Maroti G."/>
            <person name="Gan H.M."/>
            <person name="Perei K."/>
            <person name="Rakhely G."/>
        </authorList>
    </citation>
    <scope>NUCLEOTIDE SEQUENCE [LARGE SCALE GENOMIC DNA]</scope>
    <source>
        <strain evidence="5">SA1</strain>
    </source>
</reference>
<keyword evidence="5" id="KW-1185">Reference proteome</keyword>
<dbReference type="InterPro" id="IPR013149">
    <property type="entry name" value="ADH-like_C"/>
</dbReference>
<keyword evidence="2" id="KW-0614">Plasmid</keyword>
<dbReference type="Gene3D" id="3.90.180.10">
    <property type="entry name" value="Medium-chain alcohol dehydrogenases, catalytic domain"/>
    <property type="match status" value="1"/>
</dbReference>
<feature type="domain" description="Enoyl reductase (ER)" evidence="1">
    <location>
        <begin position="11"/>
        <end position="335"/>
    </location>
</feature>
<accession>A0A031JUJ2</accession>
<evidence type="ECO:0000313" key="2">
    <source>
        <dbReference type="EMBL" id="AOR79497.1"/>
    </source>
</evidence>
<dbReference type="RefSeq" id="WP_036527046.1">
    <property type="nucleotide sequence ID" value="NZ_CP017076.1"/>
</dbReference>